<feature type="transmembrane region" description="Helical" evidence="1">
    <location>
        <begin position="61"/>
        <end position="82"/>
    </location>
</feature>
<reference evidence="2 3" key="1">
    <citation type="submission" date="2020-08" db="EMBL/GenBank/DDBJ databases">
        <title>The isolate Caproiciproducens sp. 7D4C2 produces n-caproate at mildly acidic conditions from hexoses: genome and rBOX comparison with related strains and chain-elongating bacteria.</title>
        <authorList>
            <person name="Esquivel-Elizondo S."/>
            <person name="Bagci C."/>
            <person name="Temovska M."/>
            <person name="Jeon B.S."/>
            <person name="Bessarab I."/>
            <person name="Williams R.B.H."/>
            <person name="Huson D.H."/>
            <person name="Angenent L.T."/>
        </authorList>
    </citation>
    <scope>NUCLEOTIDE SEQUENCE [LARGE SCALE GENOMIC DNA]</scope>
    <source>
        <strain evidence="2 3">7D4C2</strain>
    </source>
</reference>
<evidence type="ECO:0000313" key="2">
    <source>
        <dbReference type="EMBL" id="QNK40181.1"/>
    </source>
</evidence>
<dbReference type="EMBL" id="CP060286">
    <property type="protein sequence ID" value="QNK40181.1"/>
    <property type="molecule type" value="Genomic_DNA"/>
</dbReference>
<evidence type="ECO:0000313" key="3">
    <source>
        <dbReference type="Proteomes" id="UP000515909"/>
    </source>
</evidence>
<gene>
    <name evidence="2" type="ORF">HCR03_16075</name>
</gene>
<evidence type="ECO:0000256" key="1">
    <source>
        <dbReference type="SAM" id="Phobius"/>
    </source>
</evidence>
<keyword evidence="1" id="KW-0812">Transmembrane</keyword>
<dbReference type="RefSeq" id="WP_139103978.1">
    <property type="nucleotide sequence ID" value="NZ_CP060286.1"/>
</dbReference>
<accession>A0A7G8T990</accession>
<dbReference type="AlphaFoldDB" id="A0A7G8T990"/>
<dbReference type="Proteomes" id="UP000515909">
    <property type="component" value="Chromosome"/>
</dbReference>
<name>A0A7G8T990_9FIRM</name>
<sequence length="194" mass="22178">MADMEPIAYQFKLTMDDYREMVFFSTFSFRKGQNIAVLIAWIAGSSAFLLDLAGIIELTETIHLCALMVAVTMPMLFVSALLRVRRFKRDGSAYRKRAHTVLLAKDGMQYRESGNYHTGKDNWDDIAYAFETSHLFMIFRTQNDAVLLPKRGVPEDLIEKTRVCLKEHLGVRFKIHCRAGSKNWKRTGKSGAAM</sequence>
<keyword evidence="1" id="KW-1133">Transmembrane helix</keyword>
<keyword evidence="1" id="KW-0472">Membrane</keyword>
<organism evidence="2 3">
    <name type="scientific">Caproicibacter fermentans</name>
    <dbReference type="NCBI Taxonomy" id="2576756"/>
    <lineage>
        <taxon>Bacteria</taxon>
        <taxon>Bacillati</taxon>
        <taxon>Bacillota</taxon>
        <taxon>Clostridia</taxon>
        <taxon>Eubacteriales</taxon>
        <taxon>Acutalibacteraceae</taxon>
        <taxon>Caproicibacter</taxon>
    </lineage>
</organism>
<proteinExistence type="predicted"/>
<protein>
    <submittedName>
        <fullName evidence="2">YcxB family protein</fullName>
    </submittedName>
</protein>
<dbReference type="KEGG" id="cfem:HCR03_16075"/>
<feature type="transmembrane region" description="Helical" evidence="1">
    <location>
        <begin position="35"/>
        <end position="55"/>
    </location>
</feature>